<sequence length="413" mass="46118">MGKDKYRKLPATLQSELTEYSSLLRALRASDTLDVAANLHKPPPTRPSRAGRRRSSHESSDNDVDDTESPVDDGRMSALGTEDYPPPTSPLQSRGLSVSEPGSSMARRGSSRKRKQQSPSTQTRKRKRDNWTRWPLRPGDVPKPEWSLEEEVAAVVSRVMKESEMDGPGALVDDLDDISEHKDAIHGMDVEEHASQEGASDDEQVKDEVVEEDGDHQDEDEDEEFVSSLVPYLTEFTRHLLSATLILLSRHTPPRPGSMQNRIEPIDWRGVVDILSSFGDRSFVNEGLLQDVTTRLQSIYPDQDPEEPAQEVLAAKRISMVDAAREKLKKALATADDDLFEFTQPPPPPAPPPQRLTRSRSKGKGKEKVPKVGEVEPHRIHKVVRKSQRKRKQQLNEAGPSTVRESPSGSPSF</sequence>
<proteinExistence type="predicted"/>
<dbReference type="EMBL" id="ML208262">
    <property type="protein sequence ID" value="TFK75646.1"/>
    <property type="molecule type" value="Genomic_DNA"/>
</dbReference>
<evidence type="ECO:0000313" key="1">
    <source>
        <dbReference type="EMBL" id="TFK75646.1"/>
    </source>
</evidence>
<organism evidence="1 2">
    <name type="scientific">Pluteus cervinus</name>
    <dbReference type="NCBI Taxonomy" id="181527"/>
    <lineage>
        <taxon>Eukaryota</taxon>
        <taxon>Fungi</taxon>
        <taxon>Dikarya</taxon>
        <taxon>Basidiomycota</taxon>
        <taxon>Agaricomycotina</taxon>
        <taxon>Agaricomycetes</taxon>
        <taxon>Agaricomycetidae</taxon>
        <taxon>Agaricales</taxon>
        <taxon>Pluteineae</taxon>
        <taxon>Pluteaceae</taxon>
        <taxon>Pluteus</taxon>
    </lineage>
</organism>
<name>A0ACD3BDC4_9AGAR</name>
<protein>
    <submittedName>
        <fullName evidence="1">Uncharacterized protein</fullName>
    </submittedName>
</protein>
<reference evidence="1 2" key="1">
    <citation type="journal article" date="2019" name="Nat. Ecol. Evol.">
        <title>Megaphylogeny resolves global patterns of mushroom evolution.</title>
        <authorList>
            <person name="Varga T."/>
            <person name="Krizsan K."/>
            <person name="Foldi C."/>
            <person name="Dima B."/>
            <person name="Sanchez-Garcia M."/>
            <person name="Sanchez-Ramirez S."/>
            <person name="Szollosi G.J."/>
            <person name="Szarkandi J.G."/>
            <person name="Papp V."/>
            <person name="Albert L."/>
            <person name="Andreopoulos W."/>
            <person name="Angelini C."/>
            <person name="Antonin V."/>
            <person name="Barry K.W."/>
            <person name="Bougher N.L."/>
            <person name="Buchanan P."/>
            <person name="Buyck B."/>
            <person name="Bense V."/>
            <person name="Catcheside P."/>
            <person name="Chovatia M."/>
            <person name="Cooper J."/>
            <person name="Damon W."/>
            <person name="Desjardin D."/>
            <person name="Finy P."/>
            <person name="Geml J."/>
            <person name="Haridas S."/>
            <person name="Hughes K."/>
            <person name="Justo A."/>
            <person name="Karasinski D."/>
            <person name="Kautmanova I."/>
            <person name="Kiss B."/>
            <person name="Kocsube S."/>
            <person name="Kotiranta H."/>
            <person name="LaButti K.M."/>
            <person name="Lechner B.E."/>
            <person name="Liimatainen K."/>
            <person name="Lipzen A."/>
            <person name="Lukacs Z."/>
            <person name="Mihaltcheva S."/>
            <person name="Morgado L.N."/>
            <person name="Niskanen T."/>
            <person name="Noordeloos M.E."/>
            <person name="Ohm R.A."/>
            <person name="Ortiz-Santana B."/>
            <person name="Ovrebo C."/>
            <person name="Racz N."/>
            <person name="Riley R."/>
            <person name="Savchenko A."/>
            <person name="Shiryaev A."/>
            <person name="Soop K."/>
            <person name="Spirin V."/>
            <person name="Szebenyi C."/>
            <person name="Tomsovsky M."/>
            <person name="Tulloss R.E."/>
            <person name="Uehling J."/>
            <person name="Grigoriev I.V."/>
            <person name="Vagvolgyi C."/>
            <person name="Papp T."/>
            <person name="Martin F.M."/>
            <person name="Miettinen O."/>
            <person name="Hibbett D.S."/>
            <person name="Nagy L.G."/>
        </authorList>
    </citation>
    <scope>NUCLEOTIDE SEQUENCE [LARGE SCALE GENOMIC DNA]</scope>
    <source>
        <strain evidence="1 2">NL-1719</strain>
    </source>
</reference>
<keyword evidence="2" id="KW-1185">Reference proteome</keyword>
<dbReference type="Proteomes" id="UP000308600">
    <property type="component" value="Unassembled WGS sequence"/>
</dbReference>
<gene>
    <name evidence="1" type="ORF">BDN72DRAFT_831970</name>
</gene>
<accession>A0ACD3BDC4</accession>
<evidence type="ECO:0000313" key="2">
    <source>
        <dbReference type="Proteomes" id="UP000308600"/>
    </source>
</evidence>